<name>A0A9N9B1D9_9GLOM</name>
<feature type="non-terminal residue" evidence="2">
    <location>
        <position position="55"/>
    </location>
</feature>
<organism evidence="2 3">
    <name type="scientific">Ambispora leptoticha</name>
    <dbReference type="NCBI Taxonomy" id="144679"/>
    <lineage>
        <taxon>Eukaryota</taxon>
        <taxon>Fungi</taxon>
        <taxon>Fungi incertae sedis</taxon>
        <taxon>Mucoromycota</taxon>
        <taxon>Glomeromycotina</taxon>
        <taxon>Glomeromycetes</taxon>
        <taxon>Archaeosporales</taxon>
        <taxon>Ambisporaceae</taxon>
        <taxon>Ambispora</taxon>
    </lineage>
</organism>
<feature type="compositionally biased region" description="Polar residues" evidence="1">
    <location>
        <begin position="9"/>
        <end position="27"/>
    </location>
</feature>
<proteinExistence type="predicted"/>
<gene>
    <name evidence="2" type="ORF">ALEPTO_LOCUS5723</name>
</gene>
<sequence>MNYYHKNKAPTNKSPEALISNQTTSTDNIDSSIYNLFNNQTLTKSDNSNSSILNT</sequence>
<dbReference type="AlphaFoldDB" id="A0A9N9B1D9"/>
<feature type="region of interest" description="Disordered" evidence="1">
    <location>
        <begin position="1"/>
        <end position="27"/>
    </location>
</feature>
<reference evidence="2" key="1">
    <citation type="submission" date="2021-06" db="EMBL/GenBank/DDBJ databases">
        <authorList>
            <person name="Kallberg Y."/>
            <person name="Tangrot J."/>
            <person name="Rosling A."/>
        </authorList>
    </citation>
    <scope>NUCLEOTIDE SEQUENCE</scope>
    <source>
        <strain evidence="2">FL130A</strain>
    </source>
</reference>
<comment type="caution">
    <text evidence="2">The sequence shown here is derived from an EMBL/GenBank/DDBJ whole genome shotgun (WGS) entry which is preliminary data.</text>
</comment>
<keyword evidence="3" id="KW-1185">Reference proteome</keyword>
<evidence type="ECO:0000313" key="2">
    <source>
        <dbReference type="EMBL" id="CAG8547750.1"/>
    </source>
</evidence>
<evidence type="ECO:0000313" key="3">
    <source>
        <dbReference type="Proteomes" id="UP000789508"/>
    </source>
</evidence>
<evidence type="ECO:0000256" key="1">
    <source>
        <dbReference type="SAM" id="MobiDB-lite"/>
    </source>
</evidence>
<accession>A0A9N9B1D9</accession>
<dbReference type="Proteomes" id="UP000789508">
    <property type="component" value="Unassembled WGS sequence"/>
</dbReference>
<protein>
    <submittedName>
        <fullName evidence="2">7770_t:CDS:1</fullName>
    </submittedName>
</protein>
<dbReference type="EMBL" id="CAJVPS010001697">
    <property type="protein sequence ID" value="CAG8547750.1"/>
    <property type="molecule type" value="Genomic_DNA"/>
</dbReference>